<dbReference type="Proteomes" id="UP000887575">
    <property type="component" value="Unassembled WGS sequence"/>
</dbReference>
<keyword evidence="3 6" id="KW-0472">Membrane</keyword>
<dbReference type="PROSITE" id="PS00581">
    <property type="entry name" value="CLATHRIN_LIGHT_CHN_2"/>
    <property type="match status" value="1"/>
</dbReference>
<evidence type="ECO:0000313" key="8">
    <source>
        <dbReference type="Proteomes" id="UP000887575"/>
    </source>
</evidence>
<dbReference type="GO" id="GO:0006886">
    <property type="term" value="P:intracellular protein transport"/>
    <property type="evidence" value="ECO:0007669"/>
    <property type="project" value="InterPro"/>
</dbReference>
<evidence type="ECO:0000313" key="9">
    <source>
        <dbReference type="WBParaSite" id="MBELARI_LOCUS20870"/>
    </source>
</evidence>
<dbReference type="GO" id="GO:0030672">
    <property type="term" value="C:synaptic vesicle membrane"/>
    <property type="evidence" value="ECO:0007669"/>
    <property type="project" value="TreeGrafter"/>
</dbReference>
<feature type="compositionally biased region" description="Basic and acidic residues" evidence="7">
    <location>
        <begin position="105"/>
        <end position="134"/>
    </location>
</feature>
<keyword evidence="8" id="KW-1185">Reference proteome</keyword>
<dbReference type="PANTHER" id="PTHR10639:SF7">
    <property type="entry name" value="CLATHRIN LIGHT CHAIN"/>
    <property type="match status" value="1"/>
</dbReference>
<dbReference type="InterPro" id="IPR000996">
    <property type="entry name" value="Clathrin_L-chain"/>
</dbReference>
<evidence type="ECO:0000256" key="3">
    <source>
        <dbReference type="ARBA" id="ARBA00023136"/>
    </source>
</evidence>
<dbReference type="AlphaFoldDB" id="A0AAF3F2W6"/>
<dbReference type="Pfam" id="PF01086">
    <property type="entry name" value="Clathrin_lg_ch"/>
    <property type="match status" value="1"/>
</dbReference>
<evidence type="ECO:0000256" key="7">
    <source>
        <dbReference type="SAM" id="MobiDB-lite"/>
    </source>
</evidence>
<dbReference type="WBParaSite" id="MBELARI_LOCUS20870">
    <property type="protein sequence ID" value="MBELARI_LOCUS20870"/>
    <property type="gene ID" value="MBELARI_LOCUS20870"/>
</dbReference>
<dbReference type="GO" id="GO:0030130">
    <property type="term" value="C:clathrin coat of trans-Golgi network vesicle"/>
    <property type="evidence" value="ECO:0007669"/>
    <property type="project" value="InterPro"/>
</dbReference>
<comment type="similarity">
    <text evidence="2 6">Belongs to the clathrin light chain family.</text>
</comment>
<keyword evidence="5 6" id="KW-0968">Cytoplasmic vesicle</keyword>
<comment type="function">
    <text evidence="6">Clathrin is the major protein of the polyhedral coat of coated pits and vesicles.</text>
</comment>
<accession>A0AAF3F2W6</accession>
<evidence type="ECO:0000256" key="6">
    <source>
        <dbReference type="RuleBase" id="RU363137"/>
    </source>
</evidence>
<organism evidence="8 9">
    <name type="scientific">Mesorhabditis belari</name>
    <dbReference type="NCBI Taxonomy" id="2138241"/>
    <lineage>
        <taxon>Eukaryota</taxon>
        <taxon>Metazoa</taxon>
        <taxon>Ecdysozoa</taxon>
        <taxon>Nematoda</taxon>
        <taxon>Chromadorea</taxon>
        <taxon>Rhabditida</taxon>
        <taxon>Rhabditina</taxon>
        <taxon>Rhabditomorpha</taxon>
        <taxon>Rhabditoidea</taxon>
        <taxon>Rhabditidae</taxon>
        <taxon>Mesorhabditinae</taxon>
        <taxon>Mesorhabditis</taxon>
    </lineage>
</organism>
<comment type="subcellular location">
    <subcellularLocation>
        <location evidence="1 6">Cytoplasmic vesicle membrane</location>
        <topology evidence="1 6">Peripheral membrane protein</topology>
        <orientation evidence="1 6">Cytoplasmic side</orientation>
    </subcellularLocation>
    <subcellularLocation>
        <location evidence="6">Membrane</location>
        <location evidence="6">Coated pit</location>
        <topology evidence="6">Peripheral membrane protein</topology>
        <orientation evidence="6">Cytoplasmic side</orientation>
    </subcellularLocation>
    <text evidence="6">Cytoplasmic face of coated pits and vesicles.</text>
</comment>
<dbReference type="GO" id="GO:0030132">
    <property type="term" value="C:clathrin coat of coated pit"/>
    <property type="evidence" value="ECO:0007669"/>
    <property type="project" value="InterPro"/>
</dbReference>
<feature type="compositionally biased region" description="Basic and acidic residues" evidence="7">
    <location>
        <begin position="142"/>
        <end position="163"/>
    </location>
</feature>
<dbReference type="GO" id="GO:0032050">
    <property type="term" value="F:clathrin heavy chain binding"/>
    <property type="evidence" value="ECO:0007669"/>
    <property type="project" value="TreeGrafter"/>
</dbReference>
<proteinExistence type="inferred from homology"/>
<evidence type="ECO:0000256" key="2">
    <source>
        <dbReference type="ARBA" id="ARBA00005263"/>
    </source>
</evidence>
<reference evidence="9" key="1">
    <citation type="submission" date="2024-02" db="UniProtKB">
        <authorList>
            <consortium name="WormBaseParasite"/>
        </authorList>
    </citation>
    <scope>IDENTIFICATION</scope>
</reference>
<name>A0AAF3F2W6_9BILA</name>
<evidence type="ECO:0000256" key="5">
    <source>
        <dbReference type="ARBA" id="ARBA00023329"/>
    </source>
</evidence>
<feature type="compositionally biased region" description="Polar residues" evidence="7">
    <location>
        <begin position="66"/>
        <end position="82"/>
    </location>
</feature>
<keyword evidence="4 6" id="KW-0168">Coated pit</keyword>
<protein>
    <recommendedName>
        <fullName evidence="6">Clathrin light chain</fullName>
    </recommendedName>
</protein>
<sequence>MADPVADFLQREQNLLAELDGDAPPPTQDVPPAFVEDFGQMAVADPPSHTNDFGVDSAFADMSAASNLDNSASQNGRSSTGPSPVPMVPKIEAENIRRWREQQREMLEKKDAAEEKKKAEWKSQAKKDLEEWNSQRDASLVKAKENNRKLEAEHAAQRQREQGSEAAWDEIAKLCESKPKGSTKDVSRMKTLLLHLKELQNQ</sequence>
<dbReference type="GO" id="GO:0099631">
    <property type="term" value="C:postsynaptic endocytic zone cytoplasmic component"/>
    <property type="evidence" value="ECO:0007669"/>
    <property type="project" value="TreeGrafter"/>
</dbReference>
<dbReference type="PANTHER" id="PTHR10639">
    <property type="entry name" value="CLATHRIN LIGHT CHAIN"/>
    <property type="match status" value="1"/>
</dbReference>
<feature type="region of interest" description="Disordered" evidence="7">
    <location>
        <begin position="105"/>
        <end position="166"/>
    </location>
</feature>
<dbReference type="GO" id="GO:0005198">
    <property type="term" value="F:structural molecule activity"/>
    <property type="evidence" value="ECO:0007669"/>
    <property type="project" value="InterPro"/>
</dbReference>
<evidence type="ECO:0000256" key="4">
    <source>
        <dbReference type="ARBA" id="ARBA00023176"/>
    </source>
</evidence>
<evidence type="ECO:0000256" key="1">
    <source>
        <dbReference type="ARBA" id="ARBA00004180"/>
    </source>
</evidence>
<dbReference type="GO" id="GO:0072583">
    <property type="term" value="P:clathrin-dependent endocytosis"/>
    <property type="evidence" value="ECO:0007669"/>
    <property type="project" value="TreeGrafter"/>
</dbReference>
<feature type="region of interest" description="Disordered" evidence="7">
    <location>
        <begin position="66"/>
        <end position="90"/>
    </location>
</feature>